<evidence type="ECO:0000313" key="2">
    <source>
        <dbReference type="EMBL" id="RYR45754.1"/>
    </source>
</evidence>
<sequence>MFPIRSLISSKTPSLRQFSSATTPQVLRPGDILGQSRRFTEEDVIQYSKVSHDSNPLHTDPVAARDVGFEGPLVHGMLVASLFPRIISSHFPGAVYVSQSLNFKFPVYIGDHITGEVEATHLRENKNRYLAKFKTRCLKNGELLVIEGEATAILPTLTFEQEQCKDC</sequence>
<dbReference type="InterPro" id="IPR029069">
    <property type="entry name" value="HotDog_dom_sf"/>
</dbReference>
<dbReference type="CDD" id="cd03449">
    <property type="entry name" value="R_hydratase"/>
    <property type="match status" value="1"/>
</dbReference>
<dbReference type="GO" id="GO:0019171">
    <property type="term" value="F:(3R)-hydroxyacyl-[acyl-carrier-protein] dehydratase activity"/>
    <property type="evidence" value="ECO:0007669"/>
    <property type="project" value="TreeGrafter"/>
</dbReference>
<dbReference type="Gene3D" id="3.10.129.10">
    <property type="entry name" value="Hotdog Thioesterase"/>
    <property type="match status" value="1"/>
</dbReference>
<dbReference type="SMR" id="A0A445C4A7"/>
<dbReference type="AlphaFoldDB" id="A0A445C4A7"/>
<feature type="domain" description="MaoC-like" evidence="1">
    <location>
        <begin position="35"/>
        <end position="126"/>
    </location>
</feature>
<dbReference type="PANTHER" id="PTHR43437">
    <property type="entry name" value="HYDROXYACYL-THIOESTER DEHYDRATASE TYPE 2, MITOCHONDRIAL-RELATED"/>
    <property type="match status" value="1"/>
</dbReference>
<accession>A0A445C4A7</accession>
<keyword evidence="3" id="KW-1185">Reference proteome</keyword>
<dbReference type="OrthoDB" id="3592703at2759"/>
<dbReference type="GO" id="GO:0006633">
    <property type="term" value="P:fatty acid biosynthetic process"/>
    <property type="evidence" value="ECO:0007669"/>
    <property type="project" value="TreeGrafter"/>
</dbReference>
<evidence type="ECO:0000259" key="1">
    <source>
        <dbReference type="Pfam" id="PF01575"/>
    </source>
</evidence>
<reference evidence="2 3" key="1">
    <citation type="submission" date="2019-01" db="EMBL/GenBank/DDBJ databases">
        <title>Sequencing of cultivated peanut Arachis hypogaea provides insights into genome evolution and oil improvement.</title>
        <authorList>
            <person name="Chen X."/>
        </authorList>
    </citation>
    <scope>NUCLEOTIDE SEQUENCE [LARGE SCALE GENOMIC DNA]</scope>
    <source>
        <strain evidence="3">cv. Fuhuasheng</strain>
        <tissue evidence="2">Leaves</tissue>
    </source>
</reference>
<dbReference type="EMBL" id="SDMP01000007">
    <property type="protein sequence ID" value="RYR45754.1"/>
    <property type="molecule type" value="Genomic_DNA"/>
</dbReference>
<dbReference type="Pfam" id="PF01575">
    <property type="entry name" value="MaoC_dehydratas"/>
    <property type="match status" value="1"/>
</dbReference>
<dbReference type="GO" id="GO:0005739">
    <property type="term" value="C:mitochondrion"/>
    <property type="evidence" value="ECO:0007669"/>
    <property type="project" value="TreeGrafter"/>
</dbReference>
<proteinExistence type="predicted"/>
<evidence type="ECO:0000313" key="3">
    <source>
        <dbReference type="Proteomes" id="UP000289738"/>
    </source>
</evidence>
<dbReference type="PANTHER" id="PTHR43437:SF3">
    <property type="entry name" value="HYDROXYACYL-THIOESTER DEHYDRATASE TYPE 2, MITOCHONDRIAL"/>
    <property type="match status" value="1"/>
</dbReference>
<dbReference type="STRING" id="3818.A0A445C4A7"/>
<comment type="caution">
    <text evidence="2">The sequence shown here is derived from an EMBL/GenBank/DDBJ whole genome shotgun (WGS) entry which is preliminary data.</text>
</comment>
<organism evidence="2 3">
    <name type="scientific">Arachis hypogaea</name>
    <name type="common">Peanut</name>
    <dbReference type="NCBI Taxonomy" id="3818"/>
    <lineage>
        <taxon>Eukaryota</taxon>
        <taxon>Viridiplantae</taxon>
        <taxon>Streptophyta</taxon>
        <taxon>Embryophyta</taxon>
        <taxon>Tracheophyta</taxon>
        <taxon>Spermatophyta</taxon>
        <taxon>Magnoliopsida</taxon>
        <taxon>eudicotyledons</taxon>
        <taxon>Gunneridae</taxon>
        <taxon>Pentapetalae</taxon>
        <taxon>rosids</taxon>
        <taxon>fabids</taxon>
        <taxon>Fabales</taxon>
        <taxon>Fabaceae</taxon>
        <taxon>Papilionoideae</taxon>
        <taxon>50 kb inversion clade</taxon>
        <taxon>dalbergioids sensu lato</taxon>
        <taxon>Dalbergieae</taxon>
        <taxon>Pterocarpus clade</taxon>
        <taxon>Arachis</taxon>
    </lineage>
</organism>
<dbReference type="InterPro" id="IPR050965">
    <property type="entry name" value="UPF0336/Enoyl-CoA_hydratase"/>
</dbReference>
<gene>
    <name evidence="2" type="ORF">Ahy_A07g031551</name>
</gene>
<name>A0A445C4A7_ARAHY</name>
<dbReference type="Gramene" id="arahy.Tifrunner.gnm2.ann2.Ah07g061500.1">
    <property type="protein sequence ID" value="arahy.Tifrunner.gnm2.ann2.Ah07g061500.1-CDS"/>
    <property type="gene ID" value="arahy.Tifrunner.gnm2.ann2.Ah07g061500"/>
</dbReference>
<dbReference type="Proteomes" id="UP000289738">
    <property type="component" value="Chromosome A07"/>
</dbReference>
<dbReference type="SUPFAM" id="SSF54637">
    <property type="entry name" value="Thioesterase/thiol ester dehydrase-isomerase"/>
    <property type="match status" value="1"/>
</dbReference>
<protein>
    <recommendedName>
        <fullName evidence="1">MaoC-like domain-containing protein</fullName>
    </recommendedName>
</protein>
<dbReference type="InterPro" id="IPR002539">
    <property type="entry name" value="MaoC-like_dom"/>
</dbReference>